<dbReference type="GO" id="GO:0005524">
    <property type="term" value="F:ATP binding"/>
    <property type="evidence" value="ECO:0007669"/>
    <property type="project" value="UniProtKB-KW"/>
</dbReference>
<accession>A0A2H1ILT4</accession>
<dbReference type="InterPro" id="IPR013670">
    <property type="entry name" value="EcoEI_R_C_dom"/>
</dbReference>
<feature type="coiled-coil region" evidence="1">
    <location>
        <begin position="165"/>
        <end position="203"/>
    </location>
</feature>
<dbReference type="RefSeq" id="WP_101554257.1">
    <property type="nucleotide sequence ID" value="NZ_FXYY01000005.1"/>
</dbReference>
<proteinExistence type="predicted"/>
<dbReference type="SMART" id="SM00487">
    <property type="entry name" value="DEXDc"/>
    <property type="match status" value="1"/>
</dbReference>
<dbReference type="InterPro" id="IPR006935">
    <property type="entry name" value="Helicase/UvrB_N"/>
</dbReference>
<reference evidence="3 4" key="1">
    <citation type="submission" date="2017-03" db="EMBL/GenBank/DDBJ databases">
        <authorList>
            <person name="Afonso C.L."/>
            <person name="Miller P.J."/>
            <person name="Scott M.A."/>
            <person name="Spackman E."/>
            <person name="Goraichik I."/>
            <person name="Dimitrov K.M."/>
            <person name="Suarez D.L."/>
            <person name="Swayne D.E."/>
        </authorList>
    </citation>
    <scope>NUCLEOTIDE SEQUENCE [LARGE SCALE GENOMIC DNA]</scope>
    <source>
        <strain evidence="3 4">ATCC 9172</strain>
    </source>
</reference>
<feature type="domain" description="Helicase ATP-binding" evidence="2">
    <location>
        <begin position="365"/>
        <end position="523"/>
    </location>
</feature>
<dbReference type="PANTHER" id="PTHR47396">
    <property type="entry name" value="TYPE I RESTRICTION ENZYME ECOKI R PROTEIN"/>
    <property type="match status" value="1"/>
</dbReference>
<evidence type="ECO:0000259" key="2">
    <source>
        <dbReference type="PROSITE" id="PS51192"/>
    </source>
</evidence>
<dbReference type="Pfam" id="PF08463">
    <property type="entry name" value="EcoEI_R_C"/>
    <property type="match status" value="1"/>
</dbReference>
<dbReference type="GO" id="GO:0003677">
    <property type="term" value="F:DNA binding"/>
    <property type="evidence" value="ECO:0007669"/>
    <property type="project" value="UniProtKB-KW"/>
</dbReference>
<dbReference type="Pfam" id="PF04851">
    <property type="entry name" value="ResIII"/>
    <property type="match status" value="1"/>
</dbReference>
<dbReference type="CDD" id="cd18032">
    <property type="entry name" value="DEXHc_RE_I_III_res"/>
    <property type="match status" value="1"/>
</dbReference>
<dbReference type="InterPro" id="IPR001650">
    <property type="entry name" value="Helicase_C-like"/>
</dbReference>
<dbReference type="Pfam" id="PF04313">
    <property type="entry name" value="HSDR_N"/>
    <property type="match status" value="1"/>
</dbReference>
<dbReference type="Gene3D" id="3.40.50.300">
    <property type="entry name" value="P-loop containing nucleotide triphosphate hydrolases"/>
    <property type="match status" value="2"/>
</dbReference>
<dbReference type="EC" id="3.1.21.3" evidence="3"/>
<dbReference type="GO" id="GO:0009035">
    <property type="term" value="F:type I site-specific deoxyribonuclease activity"/>
    <property type="evidence" value="ECO:0007669"/>
    <property type="project" value="UniProtKB-EC"/>
</dbReference>
<dbReference type="Proteomes" id="UP000234641">
    <property type="component" value="Unassembled WGS sequence"/>
</dbReference>
<dbReference type="Pfam" id="PF13643">
    <property type="entry name" value="DUF4145"/>
    <property type="match status" value="1"/>
</dbReference>
<dbReference type="InterPro" id="IPR050742">
    <property type="entry name" value="Helicase_Restrict-Modif_Enz"/>
</dbReference>
<dbReference type="InterPro" id="IPR027417">
    <property type="entry name" value="P-loop_NTPase"/>
</dbReference>
<keyword evidence="3" id="KW-0378">Hydrolase</keyword>
<dbReference type="Pfam" id="PF00271">
    <property type="entry name" value="Helicase_C"/>
    <property type="match status" value="1"/>
</dbReference>
<protein>
    <submittedName>
        <fullName evidence="3">Type I restriction enzyme, R subunit</fullName>
        <ecNumber evidence="3">3.1.21.3</ecNumber>
    </submittedName>
</protein>
<dbReference type="CDD" id="cd18799">
    <property type="entry name" value="SF2_C_EcoAI-like"/>
    <property type="match status" value="1"/>
</dbReference>
<dbReference type="InterPro" id="IPR014001">
    <property type="entry name" value="Helicase_ATP-bd"/>
</dbReference>
<dbReference type="EMBL" id="FXYY01000005">
    <property type="protein sequence ID" value="SMX76116.1"/>
    <property type="molecule type" value="Genomic_DNA"/>
</dbReference>
<keyword evidence="1" id="KW-0175">Coiled coil</keyword>
<dbReference type="Gene3D" id="3.90.1570.30">
    <property type="match status" value="1"/>
</dbReference>
<dbReference type="GO" id="GO:0009307">
    <property type="term" value="P:DNA restriction-modification system"/>
    <property type="evidence" value="ECO:0007669"/>
    <property type="project" value="UniProtKB-KW"/>
</dbReference>
<name>A0A2H1ILT4_BRELN</name>
<sequence>MSNFGFIRTEWPSVFSDCARAESYVFSDPRTACIYARRSIEQLVTHLYTVLDIPTPYRDDLSARINDSEFKSVAGHVIHQKLNLIRNLGNTAVHKDTPVDANASIKALNELYLIVIWAAFNHSRIPDDVPAGTQFDPELARRSAPLSPKELTTLVEKFRTQDAELAQAKSDLKRVTSEKDAEIAELQRQIAEAQAAKDSSLDSQDWNEDRTRTDLIDADLKAAGWDLDEPNVREYRITGLPTTSGAGFADYVLWGTNGKPLAVVEAKRTSASVEAGRRQAEMYADGLEELFAQRPVIFYSNGDEHHLWDDFGNYPPRVVGGFYTRDELELLIQRRTTRLALTGRPINPDIAGRSYQKSVIAAVDEAFGAKQREALLVMATGSGKTRTAVALVDQLMKANWVKRVLFLADRRTLVKQATDAFKAHLPHVTTVNLLDAAEREAASGRVFTSTYPTMMGLIDQGDDTVFGPGYFDLVIIDEAHRSVYRKYHAIFDWFDSLLLGLTATPKDEIDRNTFELFHIENGVPTAAYTLDEAIADGYLTPPKEFNLGTRFLDEGIRYDDLDDEEREEWDSLEWEAGEIPDDIHASALNSYLFNENTVDLVLERLMSDGLKVESGDKLGKTIIFAQNQRHAEFIQKRFDHHYPAYAGRFARVVTHQTDSAQHLIESFKDPAAMPQIAISVDMLDTGVDIPDVLNLVLFKKVRSKSKFWQMIGRGTRLAPDVFGPGHDKAEFFVFDFCGNFEYFSEHFDAPEARQARPLSHRLVDDRAQLLSAARGHDDVRTAVAEELARFSAGIPRDNFAVRQHRRWVDDFSTPSAWADADDADIAEAAGHLGGLPSSDIDASEEAKRFDLLILHSQLAALEGKFDTQASKTVQMIAEVLLTKQSIPMVAAEAELLTGVAGEEWWQDVTLGMLENARVRLRGLAKFAKGRRQNPIYSNFVDELRESEPTALAYQTTGVDLERFTEKARAHLNAHLDHLAVRKLVRNHQLTDTDLDDLKGILIAGGIGDDETIEKAAEKAHGLGLFLRSLVGLDRQAALELFSEYLDESRFSSIQIEFVRQIIDELSRNGIVERGRLFEEPYTDIYSGDVFELFPNGDLATIGARLDEVRHRAQPIEAKPTA</sequence>
<evidence type="ECO:0000313" key="4">
    <source>
        <dbReference type="Proteomes" id="UP000234641"/>
    </source>
</evidence>
<organism evidence="3 4">
    <name type="scientific">Brevibacterium linens ATCC 9172</name>
    <dbReference type="NCBI Taxonomy" id="1255617"/>
    <lineage>
        <taxon>Bacteria</taxon>
        <taxon>Bacillati</taxon>
        <taxon>Actinomycetota</taxon>
        <taxon>Actinomycetes</taxon>
        <taxon>Micrococcales</taxon>
        <taxon>Brevibacteriaceae</taxon>
        <taxon>Brevibacterium</taxon>
    </lineage>
</organism>
<dbReference type="InterPro" id="IPR025285">
    <property type="entry name" value="DUF4145"/>
</dbReference>
<dbReference type="AlphaFoldDB" id="A0A2H1ILT4"/>
<dbReference type="GO" id="GO:0005829">
    <property type="term" value="C:cytosol"/>
    <property type="evidence" value="ECO:0007669"/>
    <property type="project" value="TreeGrafter"/>
</dbReference>
<dbReference type="PROSITE" id="PS51192">
    <property type="entry name" value="HELICASE_ATP_BIND_1"/>
    <property type="match status" value="1"/>
</dbReference>
<evidence type="ECO:0000313" key="3">
    <source>
        <dbReference type="EMBL" id="SMX76116.1"/>
    </source>
</evidence>
<evidence type="ECO:0000256" key="1">
    <source>
        <dbReference type="SAM" id="Coils"/>
    </source>
</evidence>
<gene>
    <name evidence="3" type="ORF">BLIN9172_01215</name>
</gene>
<dbReference type="InterPro" id="IPR007409">
    <property type="entry name" value="Restrct_endonuc_type1_HsdR_N"/>
</dbReference>
<dbReference type="PANTHER" id="PTHR47396:SF1">
    <property type="entry name" value="ATP-DEPENDENT HELICASE IRC3-RELATED"/>
    <property type="match status" value="1"/>
</dbReference>
<dbReference type="SUPFAM" id="SSF52540">
    <property type="entry name" value="P-loop containing nucleoside triphosphate hydrolases"/>
    <property type="match status" value="1"/>
</dbReference>